<feature type="compositionally biased region" description="Basic and acidic residues" evidence="1">
    <location>
        <begin position="175"/>
        <end position="191"/>
    </location>
</feature>
<proteinExistence type="predicted"/>
<dbReference type="OrthoDB" id="1917218at2759"/>
<evidence type="ECO:0000256" key="1">
    <source>
        <dbReference type="SAM" id="MobiDB-lite"/>
    </source>
</evidence>
<reference evidence="2" key="1">
    <citation type="journal article" date="2016" name="Nat. Genet.">
        <title>A high-quality carrot genome assembly provides new insights into carotenoid accumulation and asterid genome evolution.</title>
        <authorList>
            <person name="Iorizzo M."/>
            <person name="Ellison S."/>
            <person name="Senalik D."/>
            <person name="Zeng P."/>
            <person name="Satapoomin P."/>
            <person name="Huang J."/>
            <person name="Bowman M."/>
            <person name="Iovene M."/>
            <person name="Sanseverino W."/>
            <person name="Cavagnaro P."/>
            <person name="Yildiz M."/>
            <person name="Macko-Podgorni A."/>
            <person name="Moranska E."/>
            <person name="Grzebelus E."/>
            <person name="Grzebelus D."/>
            <person name="Ashrafi H."/>
            <person name="Zheng Z."/>
            <person name="Cheng S."/>
            <person name="Spooner D."/>
            <person name="Van Deynze A."/>
            <person name="Simon P."/>
        </authorList>
    </citation>
    <scope>NUCLEOTIDE SEQUENCE</scope>
    <source>
        <tissue evidence="2">Leaf</tissue>
    </source>
</reference>
<reference evidence="2" key="2">
    <citation type="submission" date="2022-03" db="EMBL/GenBank/DDBJ databases">
        <title>Draft title - Genomic analysis of global carrot germplasm unveils the trajectory of domestication and the origin of high carotenoid orange carrot.</title>
        <authorList>
            <person name="Iorizzo M."/>
            <person name="Ellison S."/>
            <person name="Senalik D."/>
            <person name="Macko-Podgorni A."/>
            <person name="Grzebelus D."/>
            <person name="Bostan H."/>
            <person name="Rolling W."/>
            <person name="Curaba J."/>
            <person name="Simon P."/>
        </authorList>
    </citation>
    <scope>NUCLEOTIDE SEQUENCE</scope>
    <source>
        <tissue evidence="2">Leaf</tissue>
    </source>
</reference>
<dbReference type="KEGG" id="dcr:108221846"/>
<dbReference type="EMBL" id="CP093347">
    <property type="protein sequence ID" value="WOH02993.1"/>
    <property type="molecule type" value="Genomic_DNA"/>
</dbReference>
<name>A0A164ZS38_DAUCS</name>
<feature type="compositionally biased region" description="Basic residues" evidence="1">
    <location>
        <begin position="164"/>
        <end position="174"/>
    </location>
</feature>
<accession>A0A164ZS38</accession>
<evidence type="ECO:0000313" key="3">
    <source>
        <dbReference type="Proteomes" id="UP000077755"/>
    </source>
</evidence>
<feature type="region of interest" description="Disordered" evidence="1">
    <location>
        <begin position="52"/>
        <end position="102"/>
    </location>
</feature>
<feature type="region of interest" description="Disordered" evidence="1">
    <location>
        <begin position="164"/>
        <end position="191"/>
    </location>
</feature>
<evidence type="ECO:0000313" key="2">
    <source>
        <dbReference type="EMBL" id="WOH02993.1"/>
    </source>
</evidence>
<sequence length="222" mass="24836">MSNDHGFEIEFEFCRVAEPGASPNAPADHLFSNGRLVPHDFPCSPKNIFKSLSRSENQRSSSFGSFSSCSHSLSRSGSQRSSSFGSSSSSGSDSCSWSQRSSSSISSCRTSISDASAEKPEFFHAIRAEQTRKPYKARKHDLTRDNGSQKWQFIAPVSVLNGNVRHRSKKSSQRKKSEVADHQKVLKSKNEEKSKGLWRRFLCLFVSTCNEFHAIEPSVREY</sequence>
<gene>
    <name evidence="2" type="ORF">DCAR_0522383</name>
</gene>
<protein>
    <submittedName>
        <fullName evidence="2">Uncharacterized protein</fullName>
    </submittedName>
</protein>
<dbReference type="OMA" id="KRKVRFW"/>
<dbReference type="Proteomes" id="UP000077755">
    <property type="component" value="Chromosome 5"/>
</dbReference>
<dbReference type="AlphaFoldDB" id="A0A164ZS38"/>
<dbReference type="Gramene" id="KZM96323">
    <property type="protein sequence ID" value="KZM96323"/>
    <property type="gene ID" value="DCAR_019565"/>
</dbReference>
<keyword evidence="3" id="KW-1185">Reference proteome</keyword>
<organism evidence="2 3">
    <name type="scientific">Daucus carota subsp. sativus</name>
    <name type="common">Carrot</name>
    <dbReference type="NCBI Taxonomy" id="79200"/>
    <lineage>
        <taxon>Eukaryota</taxon>
        <taxon>Viridiplantae</taxon>
        <taxon>Streptophyta</taxon>
        <taxon>Embryophyta</taxon>
        <taxon>Tracheophyta</taxon>
        <taxon>Spermatophyta</taxon>
        <taxon>Magnoliopsida</taxon>
        <taxon>eudicotyledons</taxon>
        <taxon>Gunneridae</taxon>
        <taxon>Pentapetalae</taxon>
        <taxon>asterids</taxon>
        <taxon>campanulids</taxon>
        <taxon>Apiales</taxon>
        <taxon>Apiaceae</taxon>
        <taxon>Apioideae</taxon>
        <taxon>Scandiceae</taxon>
        <taxon>Daucinae</taxon>
        <taxon>Daucus</taxon>
        <taxon>Daucus sect. Daucus</taxon>
    </lineage>
</organism>